<reference evidence="3" key="2">
    <citation type="submission" date="2017-12" db="EMBL/GenBank/DDBJ databases">
        <title>Genome sequence of the Bar-tailed Godwit (Limosa lapponica baueri).</title>
        <authorList>
            <person name="Lima N.C.B."/>
            <person name="Parody-Merino A.M."/>
            <person name="Battley P.F."/>
            <person name="Fidler A.E."/>
            <person name="Prosdocimi F."/>
        </authorList>
    </citation>
    <scope>NUCLEOTIDE SEQUENCE [LARGE SCALE GENOMIC DNA]</scope>
</reference>
<feature type="compositionally biased region" description="Basic residues" evidence="1">
    <location>
        <begin position="16"/>
        <end position="35"/>
    </location>
</feature>
<evidence type="ECO:0000256" key="1">
    <source>
        <dbReference type="SAM" id="MobiDB-lite"/>
    </source>
</evidence>
<keyword evidence="3" id="KW-1185">Reference proteome</keyword>
<reference evidence="3" key="1">
    <citation type="submission" date="2017-11" db="EMBL/GenBank/DDBJ databases">
        <authorList>
            <person name="Lima N.C."/>
            <person name="Parody-Merino A.M."/>
            <person name="Battley P.F."/>
            <person name="Fidler A.E."/>
            <person name="Prosdocimi F."/>
        </authorList>
    </citation>
    <scope>NUCLEOTIDE SEQUENCE [LARGE SCALE GENOMIC DNA]</scope>
</reference>
<feature type="region of interest" description="Disordered" evidence="1">
    <location>
        <begin position="14"/>
        <end position="38"/>
    </location>
</feature>
<dbReference type="Proteomes" id="UP000233556">
    <property type="component" value="Unassembled WGS sequence"/>
</dbReference>
<name>A0A2I0SYS9_LIMLA</name>
<dbReference type="EMBL" id="KZ537837">
    <property type="protein sequence ID" value="PKU26716.1"/>
    <property type="molecule type" value="Genomic_DNA"/>
</dbReference>
<evidence type="ECO:0000313" key="2">
    <source>
        <dbReference type="EMBL" id="PKU26716.1"/>
    </source>
</evidence>
<evidence type="ECO:0000313" key="3">
    <source>
        <dbReference type="Proteomes" id="UP000233556"/>
    </source>
</evidence>
<gene>
    <name evidence="2" type="ORF">llap_22980</name>
</gene>
<protein>
    <submittedName>
        <fullName evidence="2">Uncharacterized protein</fullName>
    </submittedName>
</protein>
<sequence>MKWLTFGHPQLLEIPRKKKKKNKKKKKKKKKKEKKKKDEMLSELMFFQGQRLEDNIPCVAIIVHLCVL</sequence>
<dbReference type="AlphaFoldDB" id="A0A2I0SYS9"/>
<proteinExistence type="predicted"/>
<organism evidence="2 3">
    <name type="scientific">Limosa lapponica baueri</name>
    <dbReference type="NCBI Taxonomy" id="1758121"/>
    <lineage>
        <taxon>Eukaryota</taxon>
        <taxon>Metazoa</taxon>
        <taxon>Chordata</taxon>
        <taxon>Craniata</taxon>
        <taxon>Vertebrata</taxon>
        <taxon>Euteleostomi</taxon>
        <taxon>Archelosauria</taxon>
        <taxon>Archosauria</taxon>
        <taxon>Dinosauria</taxon>
        <taxon>Saurischia</taxon>
        <taxon>Theropoda</taxon>
        <taxon>Coelurosauria</taxon>
        <taxon>Aves</taxon>
        <taxon>Neognathae</taxon>
        <taxon>Neoaves</taxon>
        <taxon>Charadriiformes</taxon>
        <taxon>Scolopacidae</taxon>
        <taxon>Limosa</taxon>
    </lineage>
</organism>
<accession>A0A2I0SYS9</accession>